<keyword evidence="6 8" id="KW-0804">Transcription</keyword>
<dbReference type="Gene3D" id="4.10.520.10">
    <property type="entry name" value="IHF-like DNA-binding proteins"/>
    <property type="match status" value="1"/>
</dbReference>
<comment type="function">
    <text evidence="8 10">This protein is one of the two subunits of integration host factor, a specific DNA-binding protein that functions in genetic recombination as well as in transcriptional and translational control.</text>
</comment>
<sequence length="101" mass="11015">MDTVTRAQLAEAIYANVGLSRNESAALLETVLERISAALEAGEPVKISAFGTFLVRQKGQRVGRNPKTGVEVPILPRKVLSFRPSQVLKARINNEPEGDEE</sequence>
<evidence type="ECO:0000256" key="1">
    <source>
        <dbReference type="ARBA" id="ARBA00010529"/>
    </source>
</evidence>
<dbReference type="InterPro" id="IPR010992">
    <property type="entry name" value="IHF-like_DNA-bd_dom_sf"/>
</dbReference>
<keyword evidence="4 8" id="KW-0805">Transcription regulation</keyword>
<dbReference type="HAMAP" id="MF_00380">
    <property type="entry name" value="IHF_alpha"/>
    <property type="match status" value="1"/>
</dbReference>
<accession>A0ABS7A2J5</accession>
<evidence type="ECO:0000256" key="9">
    <source>
        <dbReference type="RuleBase" id="RU003939"/>
    </source>
</evidence>
<evidence type="ECO:0000313" key="11">
    <source>
        <dbReference type="EMBL" id="MBW6396521.1"/>
    </source>
</evidence>
<reference evidence="11 12" key="1">
    <citation type="submission" date="2021-07" db="EMBL/GenBank/DDBJ databases">
        <authorList>
            <person name="So Y."/>
        </authorList>
    </citation>
    <scope>NUCLEOTIDE SEQUENCE [LARGE SCALE GENOMIC DNA]</scope>
    <source>
        <strain evidence="11 12">HJA6</strain>
    </source>
</reference>
<dbReference type="Pfam" id="PF00216">
    <property type="entry name" value="Bac_DNA_binding"/>
    <property type="match status" value="1"/>
</dbReference>
<proteinExistence type="inferred from homology"/>
<evidence type="ECO:0000256" key="2">
    <source>
        <dbReference type="ARBA" id="ARBA00018329"/>
    </source>
</evidence>
<evidence type="ECO:0000256" key="6">
    <source>
        <dbReference type="ARBA" id="ARBA00023163"/>
    </source>
</evidence>
<keyword evidence="3 8" id="KW-0810">Translation regulation</keyword>
<dbReference type="PANTHER" id="PTHR33175">
    <property type="entry name" value="DNA-BINDING PROTEIN HU"/>
    <property type="match status" value="1"/>
</dbReference>
<comment type="caution">
    <text evidence="11">The sequence shown here is derived from an EMBL/GenBank/DDBJ whole genome shotgun (WGS) entry which is preliminary data.</text>
</comment>
<keyword evidence="5 8" id="KW-0238">DNA-binding</keyword>
<keyword evidence="12" id="KW-1185">Reference proteome</keyword>
<dbReference type="PRINTS" id="PR01727">
    <property type="entry name" value="DNABINDINGHU"/>
</dbReference>
<protein>
    <recommendedName>
        <fullName evidence="2 8">Integration host factor subunit alpha</fullName>
        <shortName evidence="8">IHF-alpha</shortName>
    </recommendedName>
</protein>
<dbReference type="CDD" id="cd13835">
    <property type="entry name" value="IHF_A"/>
    <property type="match status" value="1"/>
</dbReference>
<dbReference type="InterPro" id="IPR000119">
    <property type="entry name" value="Hist_DNA-bd"/>
</dbReference>
<keyword evidence="7 8" id="KW-0233">DNA recombination</keyword>
<evidence type="ECO:0000256" key="5">
    <source>
        <dbReference type="ARBA" id="ARBA00023125"/>
    </source>
</evidence>
<dbReference type="EMBL" id="JAHYBZ010000001">
    <property type="protein sequence ID" value="MBW6396521.1"/>
    <property type="molecule type" value="Genomic_DNA"/>
</dbReference>
<dbReference type="SUPFAM" id="SSF47729">
    <property type="entry name" value="IHF-like DNA-binding proteins"/>
    <property type="match status" value="1"/>
</dbReference>
<dbReference type="NCBIfam" id="TIGR00987">
    <property type="entry name" value="himA"/>
    <property type="match status" value="1"/>
</dbReference>
<evidence type="ECO:0000256" key="7">
    <source>
        <dbReference type="ARBA" id="ARBA00023172"/>
    </source>
</evidence>
<dbReference type="InterPro" id="IPR005684">
    <property type="entry name" value="IHF_alpha"/>
</dbReference>
<evidence type="ECO:0000256" key="10">
    <source>
        <dbReference type="RuleBase" id="RU004485"/>
    </source>
</evidence>
<dbReference type="PANTHER" id="PTHR33175:SF2">
    <property type="entry name" value="INTEGRATION HOST FACTOR SUBUNIT ALPHA"/>
    <property type="match status" value="1"/>
</dbReference>
<evidence type="ECO:0000256" key="8">
    <source>
        <dbReference type="HAMAP-Rule" id="MF_00380"/>
    </source>
</evidence>
<name>A0ABS7A2J5_9PROT</name>
<evidence type="ECO:0000313" key="12">
    <source>
        <dbReference type="Proteomes" id="UP001196565"/>
    </source>
</evidence>
<dbReference type="RefSeq" id="WP_219760896.1">
    <property type="nucleotide sequence ID" value="NZ_JAHYBZ010000001.1"/>
</dbReference>
<evidence type="ECO:0000256" key="3">
    <source>
        <dbReference type="ARBA" id="ARBA00022845"/>
    </source>
</evidence>
<gene>
    <name evidence="8" type="primary">ihfA</name>
    <name evidence="8" type="synonym">himA</name>
    <name evidence="11" type="ORF">KPL78_01625</name>
</gene>
<comment type="subunit">
    <text evidence="8 10">Heterodimer of an alpha and a beta chain.</text>
</comment>
<dbReference type="NCBIfam" id="NF001401">
    <property type="entry name" value="PRK00285.1"/>
    <property type="match status" value="1"/>
</dbReference>
<dbReference type="Proteomes" id="UP001196565">
    <property type="component" value="Unassembled WGS sequence"/>
</dbReference>
<evidence type="ECO:0000256" key="4">
    <source>
        <dbReference type="ARBA" id="ARBA00023015"/>
    </source>
</evidence>
<comment type="similarity">
    <text evidence="1 8 9">Belongs to the bacterial histone-like protein family.</text>
</comment>
<organism evidence="11 12">
    <name type="scientific">Roseomonas alba</name>
    <dbReference type="NCBI Taxonomy" id="2846776"/>
    <lineage>
        <taxon>Bacteria</taxon>
        <taxon>Pseudomonadati</taxon>
        <taxon>Pseudomonadota</taxon>
        <taxon>Alphaproteobacteria</taxon>
        <taxon>Acetobacterales</taxon>
        <taxon>Roseomonadaceae</taxon>
        <taxon>Roseomonas</taxon>
    </lineage>
</organism>
<dbReference type="SMART" id="SM00411">
    <property type="entry name" value="BHL"/>
    <property type="match status" value="1"/>
</dbReference>